<comment type="caution">
    <text evidence="3">The sequence shown here is derived from an EMBL/GenBank/DDBJ whole genome shotgun (WGS) entry which is preliminary data.</text>
</comment>
<accession>A0A5B7FQQ5</accession>
<organism evidence="3 4">
    <name type="scientific">Portunus trituberculatus</name>
    <name type="common">Swimming crab</name>
    <name type="synonym">Neptunus trituberculatus</name>
    <dbReference type="NCBI Taxonomy" id="210409"/>
    <lineage>
        <taxon>Eukaryota</taxon>
        <taxon>Metazoa</taxon>
        <taxon>Ecdysozoa</taxon>
        <taxon>Arthropoda</taxon>
        <taxon>Crustacea</taxon>
        <taxon>Multicrustacea</taxon>
        <taxon>Malacostraca</taxon>
        <taxon>Eumalacostraca</taxon>
        <taxon>Eucarida</taxon>
        <taxon>Decapoda</taxon>
        <taxon>Pleocyemata</taxon>
        <taxon>Brachyura</taxon>
        <taxon>Eubrachyura</taxon>
        <taxon>Portunoidea</taxon>
        <taxon>Portunidae</taxon>
        <taxon>Portuninae</taxon>
        <taxon>Portunus</taxon>
    </lineage>
</organism>
<evidence type="ECO:0000313" key="3">
    <source>
        <dbReference type="EMBL" id="MPC47715.1"/>
    </source>
</evidence>
<keyword evidence="4" id="KW-1185">Reference proteome</keyword>
<reference evidence="3 4" key="1">
    <citation type="submission" date="2019-05" db="EMBL/GenBank/DDBJ databases">
        <title>Another draft genome of Portunus trituberculatus and its Hox gene families provides insights of decapod evolution.</title>
        <authorList>
            <person name="Jeong J.-H."/>
            <person name="Song I."/>
            <person name="Kim S."/>
            <person name="Choi T."/>
            <person name="Kim D."/>
            <person name="Ryu S."/>
            <person name="Kim W."/>
        </authorList>
    </citation>
    <scope>NUCLEOTIDE SEQUENCE [LARGE SCALE GENOMIC DNA]</scope>
    <source>
        <tissue evidence="3">Muscle</tissue>
    </source>
</reference>
<sequence length="60" mass="6605">MLFSCCVLDLNYVMVLSTPASPAPPQFRTAPPRPAAPRRLPHHPALMLREGAPASRRGQR</sequence>
<evidence type="ECO:0000313" key="4">
    <source>
        <dbReference type="Proteomes" id="UP000324222"/>
    </source>
</evidence>
<keyword evidence="2" id="KW-0732">Signal</keyword>
<gene>
    <name evidence="3" type="ORF">E2C01_041469</name>
</gene>
<dbReference type="Proteomes" id="UP000324222">
    <property type="component" value="Unassembled WGS sequence"/>
</dbReference>
<feature type="chain" id="PRO_5022667782" evidence="2">
    <location>
        <begin position="18"/>
        <end position="60"/>
    </location>
</feature>
<feature type="region of interest" description="Disordered" evidence="1">
    <location>
        <begin position="21"/>
        <end position="60"/>
    </location>
</feature>
<name>A0A5B7FQQ5_PORTR</name>
<feature type="signal peptide" evidence="2">
    <location>
        <begin position="1"/>
        <end position="17"/>
    </location>
</feature>
<dbReference type="AlphaFoldDB" id="A0A5B7FQQ5"/>
<dbReference type="EMBL" id="VSRR010007886">
    <property type="protein sequence ID" value="MPC47715.1"/>
    <property type="molecule type" value="Genomic_DNA"/>
</dbReference>
<evidence type="ECO:0000256" key="1">
    <source>
        <dbReference type="SAM" id="MobiDB-lite"/>
    </source>
</evidence>
<evidence type="ECO:0000256" key="2">
    <source>
        <dbReference type="SAM" id="SignalP"/>
    </source>
</evidence>
<proteinExistence type="predicted"/>
<feature type="compositionally biased region" description="Pro residues" evidence="1">
    <location>
        <begin position="21"/>
        <end position="35"/>
    </location>
</feature>
<protein>
    <submittedName>
        <fullName evidence="3">Uncharacterized protein</fullName>
    </submittedName>
</protein>